<feature type="signal peptide" evidence="2">
    <location>
        <begin position="1"/>
        <end position="26"/>
    </location>
</feature>
<comment type="caution">
    <text evidence="3">The sequence shown here is derived from an EMBL/GenBank/DDBJ whole genome shotgun (WGS) entry which is preliminary data.</text>
</comment>
<organism evidence="3 4">
    <name type="scientific">Candidatus Falkowbacteria bacterium GW2011_GWE1_38_31</name>
    <dbReference type="NCBI Taxonomy" id="1618638"/>
    <lineage>
        <taxon>Bacteria</taxon>
        <taxon>Candidatus Falkowiibacteriota</taxon>
    </lineage>
</organism>
<feature type="chain" id="PRO_5002533031" description="Curculin domain protein (Mannose-binding) lectin" evidence="2">
    <location>
        <begin position="27"/>
        <end position="526"/>
    </location>
</feature>
<evidence type="ECO:0000256" key="2">
    <source>
        <dbReference type="SAM" id="SignalP"/>
    </source>
</evidence>
<dbReference type="AlphaFoldDB" id="A0A0G0JU04"/>
<proteinExistence type="predicted"/>
<evidence type="ECO:0000313" key="4">
    <source>
        <dbReference type="Proteomes" id="UP000034022"/>
    </source>
</evidence>
<dbReference type="PATRIC" id="fig|1618638.3.peg.292"/>
<accession>A0A0G0JU04</accession>
<feature type="compositionally biased region" description="Low complexity" evidence="1">
    <location>
        <begin position="493"/>
        <end position="511"/>
    </location>
</feature>
<name>A0A0G0JU04_9BACT</name>
<protein>
    <recommendedName>
        <fullName evidence="5">Curculin domain protein (Mannose-binding) lectin</fullName>
    </recommendedName>
</protein>
<dbReference type="EMBL" id="LBUU01000002">
    <property type="protein sequence ID" value="KKQ70993.1"/>
    <property type="molecule type" value="Genomic_DNA"/>
</dbReference>
<reference evidence="3 4" key="1">
    <citation type="journal article" date="2015" name="Nature">
        <title>rRNA introns, odd ribosomes, and small enigmatic genomes across a large radiation of phyla.</title>
        <authorList>
            <person name="Brown C.T."/>
            <person name="Hug L.A."/>
            <person name="Thomas B.C."/>
            <person name="Sharon I."/>
            <person name="Castelle C.J."/>
            <person name="Singh A."/>
            <person name="Wilkins M.J."/>
            <person name="Williams K.H."/>
            <person name="Banfield J.F."/>
        </authorList>
    </citation>
    <scope>NUCLEOTIDE SEQUENCE [LARGE SCALE GENOMIC DNA]</scope>
</reference>
<keyword evidence="2" id="KW-0732">Signal</keyword>
<sequence>MKNMFKKLFCIIVLLAGFLVTSTVFAANFDPNNIISDQEMLDSNSMTLADIEVFLRNQGGYISKNNFPNYAGQQKTAAQIIYDAANNYDCGGTDVEATAPISVKEAKCQKVSINPKFLIVLLQKEQSLITDKEPSQSQLDWATGYGCPDGGGCNDRWRGFGRQVNSASLQFFDYIKNPNNYGFRAGQTYTISNTGRPASVVTPANNATAGLYNYTPHVYNGNFNFHNLWMRYFTFSYPNNTLLQVKGEPGVWLIQNGVKRPFLSKGALTSRYDLNKVVQVSKSVLDKYTKGAPIKFAQYSLIQSPAGTVYLLVDDTKRGIDSTEAFRKIGFNPEEVVSASWEDINAYADGLPITATSSFPTGALLQDSVSGGVYYVTEGTKAPLWDRSLLSTKFKWKSITKETPEKLASYKTVEPAIFNDGELLKSNVSPAVYVIDNKKKRPITSGKIFEDLGYSWKNVITVPTKILDLYGDGEPLSDIYIESEIDTEQEQASSTPSTIASTTDPIIPTSTPGAVLTDEINSVLNP</sequence>
<evidence type="ECO:0008006" key="5">
    <source>
        <dbReference type="Google" id="ProtNLM"/>
    </source>
</evidence>
<gene>
    <name evidence="3" type="ORF">US91_C0002G0072</name>
</gene>
<evidence type="ECO:0000313" key="3">
    <source>
        <dbReference type="EMBL" id="KKQ70993.1"/>
    </source>
</evidence>
<evidence type="ECO:0000256" key="1">
    <source>
        <dbReference type="SAM" id="MobiDB-lite"/>
    </source>
</evidence>
<dbReference type="Proteomes" id="UP000034022">
    <property type="component" value="Unassembled WGS sequence"/>
</dbReference>
<feature type="region of interest" description="Disordered" evidence="1">
    <location>
        <begin position="486"/>
        <end position="511"/>
    </location>
</feature>